<dbReference type="RefSeq" id="WP_332468448.1">
    <property type="nucleotide sequence ID" value="NZ_CP022098.1"/>
</dbReference>
<dbReference type="SUPFAM" id="SSF51735">
    <property type="entry name" value="NAD(P)-binding Rossmann-fold domains"/>
    <property type="match status" value="1"/>
</dbReference>
<protein>
    <submittedName>
        <fullName evidence="2">UDP-glucose 4-epimerase</fullName>
    </submittedName>
</protein>
<gene>
    <name evidence="2" type="ORF">CYFUS_009179</name>
</gene>
<name>A0A250JIG9_9BACT</name>
<evidence type="ECO:0000313" key="2">
    <source>
        <dbReference type="EMBL" id="ATB43699.1"/>
    </source>
</evidence>
<dbReference type="Pfam" id="PF01370">
    <property type="entry name" value="Epimerase"/>
    <property type="match status" value="1"/>
</dbReference>
<dbReference type="EMBL" id="CP022098">
    <property type="protein sequence ID" value="ATB43699.1"/>
    <property type="molecule type" value="Genomic_DNA"/>
</dbReference>
<evidence type="ECO:0000313" key="3">
    <source>
        <dbReference type="Proteomes" id="UP000217257"/>
    </source>
</evidence>
<dbReference type="KEGG" id="cfus:CYFUS_009179"/>
<reference evidence="2 3" key="1">
    <citation type="submission" date="2017-06" db="EMBL/GenBank/DDBJ databases">
        <title>Sequencing and comparative analysis of myxobacterial genomes.</title>
        <authorList>
            <person name="Rupp O."/>
            <person name="Goesmann A."/>
            <person name="Sogaard-Andersen L."/>
        </authorList>
    </citation>
    <scope>NUCLEOTIDE SEQUENCE [LARGE SCALE GENOMIC DNA]</scope>
    <source>
        <strain evidence="2 3">DSM 52655</strain>
    </source>
</reference>
<dbReference type="InterPro" id="IPR036291">
    <property type="entry name" value="NAD(P)-bd_dom_sf"/>
</dbReference>
<accession>A0A250JIG9</accession>
<evidence type="ECO:0000259" key="1">
    <source>
        <dbReference type="Pfam" id="PF01370"/>
    </source>
</evidence>
<proteinExistence type="predicted"/>
<feature type="domain" description="NAD-dependent epimerase/dehydratase" evidence="1">
    <location>
        <begin position="2"/>
        <end position="55"/>
    </location>
</feature>
<dbReference type="InterPro" id="IPR001509">
    <property type="entry name" value="Epimerase_deHydtase"/>
</dbReference>
<organism evidence="2 3">
    <name type="scientific">Cystobacter fuscus</name>
    <dbReference type="NCBI Taxonomy" id="43"/>
    <lineage>
        <taxon>Bacteria</taxon>
        <taxon>Pseudomonadati</taxon>
        <taxon>Myxococcota</taxon>
        <taxon>Myxococcia</taxon>
        <taxon>Myxococcales</taxon>
        <taxon>Cystobacterineae</taxon>
        <taxon>Archangiaceae</taxon>
        <taxon>Cystobacter</taxon>
    </lineage>
</organism>
<dbReference type="Proteomes" id="UP000217257">
    <property type="component" value="Chromosome"/>
</dbReference>
<dbReference type="AlphaFoldDB" id="A0A250JIG9"/>
<dbReference type="Gene3D" id="3.90.25.10">
    <property type="entry name" value="UDP-galactose 4-epimerase, domain 1"/>
    <property type="match status" value="1"/>
</dbReference>
<sequence>MALRFFNVYGPRRALSNPYTGVLAIFASRMLNGNAPLIFEDGMQQRDFVIVGPVATDRVAEAKAELEARGLTV</sequence>